<dbReference type="Proteomes" id="UP000251082">
    <property type="component" value="Unassembled WGS sequence"/>
</dbReference>
<evidence type="ECO:0000313" key="3">
    <source>
        <dbReference type="Proteomes" id="UP000251082"/>
    </source>
</evidence>
<dbReference type="AlphaFoldDB" id="A0A2X2IU57"/>
<reference evidence="2 3" key="1">
    <citation type="submission" date="2018-06" db="EMBL/GenBank/DDBJ databases">
        <authorList>
            <consortium name="Pathogen Informatics"/>
            <person name="Doyle S."/>
        </authorList>
    </citation>
    <scope>NUCLEOTIDE SEQUENCE [LARGE SCALE GENOMIC DNA]</scope>
    <source>
        <strain evidence="2 3">NCTC4837</strain>
    </source>
</reference>
<dbReference type="RefSeq" id="WP_134801719.1">
    <property type="nucleotide sequence ID" value="NZ_CP026774.1"/>
</dbReference>
<gene>
    <name evidence="2" type="ORF">NCTC4837_02443</name>
</gene>
<name>A0A2X2IU57_SHIDY</name>
<keyword evidence="1" id="KW-0732">Signal</keyword>
<accession>A0A2X2IU57</accession>
<dbReference type="EMBL" id="UAUQ01000007">
    <property type="protein sequence ID" value="SPZ77715.1"/>
    <property type="molecule type" value="Genomic_DNA"/>
</dbReference>
<organism evidence="2 3">
    <name type="scientific">Shigella dysenteriae</name>
    <dbReference type="NCBI Taxonomy" id="622"/>
    <lineage>
        <taxon>Bacteria</taxon>
        <taxon>Pseudomonadati</taxon>
        <taxon>Pseudomonadota</taxon>
        <taxon>Gammaproteobacteria</taxon>
        <taxon>Enterobacterales</taxon>
        <taxon>Enterobacteriaceae</taxon>
        <taxon>Shigella</taxon>
    </lineage>
</organism>
<feature type="chain" id="PRO_5015898228" evidence="1">
    <location>
        <begin position="20"/>
        <end position="186"/>
    </location>
</feature>
<dbReference type="InterPro" id="IPR009558">
    <property type="entry name" value="DUF1175"/>
</dbReference>
<dbReference type="Pfam" id="PF06672">
    <property type="entry name" value="DUF1175"/>
    <property type="match status" value="1"/>
</dbReference>
<dbReference type="Gene3D" id="3.90.1720.10">
    <property type="entry name" value="endopeptidase domain like (from Nostoc punctiforme)"/>
    <property type="match status" value="1"/>
</dbReference>
<evidence type="ECO:0000313" key="2">
    <source>
        <dbReference type="EMBL" id="SPZ77715.1"/>
    </source>
</evidence>
<protein>
    <submittedName>
        <fullName evidence="2">Protein of uncharacterized function (DUF1175)</fullName>
    </submittedName>
</protein>
<proteinExistence type="predicted"/>
<feature type="signal peptide" evidence="1">
    <location>
        <begin position="1"/>
        <end position="19"/>
    </location>
</feature>
<sequence length="186" mass="21256">MRHGLLALICWLCCVVAHSEMLNVEQSGLFRAWFVRIAQEQFHQGPSPRWYQQDCAGLVRFAANETLKVHDSKWLKSNGLSSQYLPPEMTLTPEQRQLAQNWNQGNGKTGPYVTAINLIQYNSQFIGQDINQALPGDMIFFDQGDVQHLMVWMGRYVIYHTGSATKTDNGMRAVSLQQLMTWKLHA</sequence>
<evidence type="ECO:0000256" key="1">
    <source>
        <dbReference type="SAM" id="SignalP"/>
    </source>
</evidence>